<sequence>MDPEQSDKQTGFCSSAHMSHDGSTGSRTRFRAMDLPCGTALPDLGAWIQMRASWTLRSDADAARRG</sequence>
<evidence type="ECO:0000313" key="3">
    <source>
        <dbReference type="Proteomes" id="UP000827724"/>
    </source>
</evidence>
<feature type="compositionally biased region" description="Polar residues" evidence="1">
    <location>
        <begin position="8"/>
        <end position="27"/>
    </location>
</feature>
<dbReference type="AlphaFoldDB" id="A0A9P8QTE4"/>
<name>A0A9P8QTE4_9HYPO</name>
<proteinExistence type="predicted"/>
<evidence type="ECO:0000313" key="2">
    <source>
        <dbReference type="EMBL" id="KAH6608943.1"/>
    </source>
</evidence>
<keyword evidence="3" id="KW-1185">Reference proteome</keyword>
<accession>A0A9P8QTE4</accession>
<evidence type="ECO:0000256" key="1">
    <source>
        <dbReference type="SAM" id="MobiDB-lite"/>
    </source>
</evidence>
<dbReference type="Proteomes" id="UP000827724">
    <property type="component" value="Unassembled WGS sequence"/>
</dbReference>
<protein>
    <submittedName>
        <fullName evidence="2">Uncharacterized protein</fullName>
    </submittedName>
</protein>
<dbReference type="EMBL" id="JAIWOZ010000002">
    <property type="protein sequence ID" value="KAH6608943.1"/>
    <property type="molecule type" value="Genomic_DNA"/>
</dbReference>
<gene>
    <name evidence="2" type="ORF">Trco_002289</name>
</gene>
<organism evidence="2 3">
    <name type="scientific">Trichoderma cornu-damae</name>
    <dbReference type="NCBI Taxonomy" id="654480"/>
    <lineage>
        <taxon>Eukaryota</taxon>
        <taxon>Fungi</taxon>
        <taxon>Dikarya</taxon>
        <taxon>Ascomycota</taxon>
        <taxon>Pezizomycotina</taxon>
        <taxon>Sordariomycetes</taxon>
        <taxon>Hypocreomycetidae</taxon>
        <taxon>Hypocreales</taxon>
        <taxon>Hypocreaceae</taxon>
        <taxon>Trichoderma</taxon>
    </lineage>
</organism>
<reference evidence="2" key="1">
    <citation type="submission" date="2021-08" db="EMBL/GenBank/DDBJ databases">
        <title>Chromosome-Level Trichoderma cornu-damae using Hi-C Data.</title>
        <authorList>
            <person name="Kim C.S."/>
        </authorList>
    </citation>
    <scope>NUCLEOTIDE SEQUENCE</scope>
    <source>
        <strain evidence="2">KA19-0412C</strain>
    </source>
</reference>
<comment type="caution">
    <text evidence="2">The sequence shown here is derived from an EMBL/GenBank/DDBJ whole genome shotgun (WGS) entry which is preliminary data.</text>
</comment>
<feature type="region of interest" description="Disordered" evidence="1">
    <location>
        <begin position="1"/>
        <end position="29"/>
    </location>
</feature>